<organism evidence="2 3">
    <name type="scientific">Thermosporothrix hazakensis</name>
    <dbReference type="NCBI Taxonomy" id="644383"/>
    <lineage>
        <taxon>Bacteria</taxon>
        <taxon>Bacillati</taxon>
        <taxon>Chloroflexota</taxon>
        <taxon>Ktedonobacteria</taxon>
        <taxon>Ktedonobacterales</taxon>
        <taxon>Thermosporotrichaceae</taxon>
        <taxon>Thermosporothrix</taxon>
    </lineage>
</organism>
<feature type="domain" description="N-acetyltransferase" evidence="1">
    <location>
        <begin position="1"/>
        <end position="132"/>
    </location>
</feature>
<sequence>MLLLASFMYAFFATVPRRLLSSRCCASIGHLIQNSCLLLKFDGQVIGHALFSPYQMPLLGPGGSHGQICTAAVDPAYQGRGVEGQLIAEGYKLLAAKEHLVSILLGHASYYPRFGYRPNAFGTAQVMVLLKELSSEMLDYT</sequence>
<evidence type="ECO:0000313" key="3">
    <source>
        <dbReference type="Proteomes" id="UP000248806"/>
    </source>
</evidence>
<gene>
    <name evidence="2" type="ORF">EI42_05932</name>
</gene>
<keyword evidence="2" id="KW-0808">Transferase</keyword>
<evidence type="ECO:0000259" key="1">
    <source>
        <dbReference type="PROSITE" id="PS51186"/>
    </source>
</evidence>
<comment type="caution">
    <text evidence="2">The sequence shown here is derived from an EMBL/GenBank/DDBJ whole genome shotgun (WGS) entry which is preliminary data.</text>
</comment>
<dbReference type="PROSITE" id="PS51186">
    <property type="entry name" value="GNAT"/>
    <property type="match status" value="1"/>
</dbReference>
<dbReference type="AlphaFoldDB" id="A0A326TWM8"/>
<proteinExistence type="predicted"/>
<name>A0A326TWM8_THEHA</name>
<dbReference type="InterPro" id="IPR000182">
    <property type="entry name" value="GNAT_dom"/>
</dbReference>
<dbReference type="OrthoDB" id="9797178at2"/>
<dbReference type="EMBL" id="QKUF01000042">
    <property type="protein sequence ID" value="PZW20559.1"/>
    <property type="molecule type" value="Genomic_DNA"/>
</dbReference>
<reference evidence="2 3" key="1">
    <citation type="submission" date="2018-06" db="EMBL/GenBank/DDBJ databases">
        <title>Genomic Encyclopedia of Archaeal and Bacterial Type Strains, Phase II (KMG-II): from individual species to whole genera.</title>
        <authorList>
            <person name="Goeker M."/>
        </authorList>
    </citation>
    <scope>NUCLEOTIDE SEQUENCE [LARGE SCALE GENOMIC DNA]</scope>
    <source>
        <strain evidence="2 3">ATCC BAA-1881</strain>
    </source>
</reference>
<evidence type="ECO:0000313" key="2">
    <source>
        <dbReference type="EMBL" id="PZW20559.1"/>
    </source>
</evidence>
<protein>
    <submittedName>
        <fullName evidence="2">Acetyltransferase (GNAT) family protein</fullName>
    </submittedName>
</protein>
<keyword evidence="3" id="KW-1185">Reference proteome</keyword>
<accession>A0A326TWM8</accession>
<dbReference type="Proteomes" id="UP000248806">
    <property type="component" value="Unassembled WGS sequence"/>
</dbReference>
<dbReference type="Gene3D" id="3.40.630.30">
    <property type="match status" value="1"/>
</dbReference>
<dbReference type="SUPFAM" id="SSF55729">
    <property type="entry name" value="Acyl-CoA N-acyltransferases (Nat)"/>
    <property type="match status" value="1"/>
</dbReference>
<dbReference type="GO" id="GO:0016747">
    <property type="term" value="F:acyltransferase activity, transferring groups other than amino-acyl groups"/>
    <property type="evidence" value="ECO:0007669"/>
    <property type="project" value="InterPro"/>
</dbReference>
<dbReference type="InterPro" id="IPR016181">
    <property type="entry name" value="Acyl_CoA_acyltransferase"/>
</dbReference>
<dbReference type="Pfam" id="PF13527">
    <property type="entry name" value="Acetyltransf_9"/>
    <property type="match status" value="1"/>
</dbReference>
<dbReference type="CDD" id="cd04301">
    <property type="entry name" value="NAT_SF"/>
    <property type="match status" value="1"/>
</dbReference>